<dbReference type="SUPFAM" id="SSF116734">
    <property type="entry name" value="DNA methylase specificity domain"/>
    <property type="match status" value="2"/>
</dbReference>
<evidence type="ECO:0000259" key="4">
    <source>
        <dbReference type="Pfam" id="PF01420"/>
    </source>
</evidence>
<accession>A0A917Y0I1</accession>
<dbReference type="Pfam" id="PF01420">
    <property type="entry name" value="Methylase_S"/>
    <property type="match status" value="2"/>
</dbReference>
<feature type="domain" description="Type I restriction modification DNA specificity" evidence="4">
    <location>
        <begin position="194"/>
        <end position="371"/>
    </location>
</feature>
<keyword evidence="6" id="KW-1185">Reference proteome</keyword>
<dbReference type="Proteomes" id="UP000624041">
    <property type="component" value="Unassembled WGS sequence"/>
</dbReference>
<comment type="similarity">
    <text evidence="1">Belongs to the type-I restriction system S methylase family.</text>
</comment>
<organism evidence="5 6">
    <name type="scientific">Oceanobacillus indicireducens</name>
    <dbReference type="NCBI Taxonomy" id="1004261"/>
    <lineage>
        <taxon>Bacteria</taxon>
        <taxon>Bacillati</taxon>
        <taxon>Bacillota</taxon>
        <taxon>Bacilli</taxon>
        <taxon>Bacillales</taxon>
        <taxon>Bacillaceae</taxon>
        <taxon>Oceanobacillus</taxon>
    </lineage>
</organism>
<dbReference type="InterPro" id="IPR044946">
    <property type="entry name" value="Restrct_endonuc_typeI_TRD_sf"/>
</dbReference>
<proteinExistence type="inferred from homology"/>
<name>A0A917Y0I1_9BACI</name>
<keyword evidence="2" id="KW-0680">Restriction system</keyword>
<reference evidence="5" key="2">
    <citation type="submission" date="2020-09" db="EMBL/GenBank/DDBJ databases">
        <authorList>
            <person name="Sun Q."/>
            <person name="Ohkuma M."/>
        </authorList>
    </citation>
    <scope>NUCLEOTIDE SEQUENCE</scope>
    <source>
        <strain evidence="5">JCM 17251</strain>
    </source>
</reference>
<sequence length="395" mass="45158">MNNEFVDLLSVCDFQGGSQPPKRLWLQNPAEGYVRMLQIRDFTQSSTKPEYVPLDNKLKLCEKDDVLIARYGASVGKILTGLQGAYNVALMKCIPDTSLLLKQYLYYFLQTKYFQKLIKNVGSRSAQAGFNKNDLKKIKIFLPSIKKQELIIKILNTCENVITNRRQQIEALSALKQSIFVDMFGTVKTNNYSFKKSKLGDFALLVTSGSTPKGGSTSYLKEGVPLIRSQNVLWNELRLEDVVFISEETHKSMKRSQLNNRDVLLNITGASIGRSVVYRGADFEANVNQHVCIIRLNEYINPYYLSYYFANEEFQKNVVNKNIGATRQAFNYTQIKNFDILVPDLSLQNAFEDKVKQVDKYINLLSNSLEQMNLLYDSILHKSFNGELFKEGMKV</sequence>
<dbReference type="PANTHER" id="PTHR30408:SF12">
    <property type="entry name" value="TYPE I RESTRICTION ENZYME MJAVIII SPECIFICITY SUBUNIT"/>
    <property type="match status" value="1"/>
</dbReference>
<keyword evidence="3" id="KW-0238">DNA-binding</keyword>
<reference evidence="5" key="1">
    <citation type="journal article" date="2014" name="Int. J. Syst. Evol. Microbiol.">
        <title>Complete genome sequence of Corynebacterium casei LMG S-19264T (=DSM 44701T), isolated from a smear-ripened cheese.</title>
        <authorList>
            <consortium name="US DOE Joint Genome Institute (JGI-PGF)"/>
            <person name="Walter F."/>
            <person name="Albersmeier A."/>
            <person name="Kalinowski J."/>
            <person name="Ruckert C."/>
        </authorList>
    </citation>
    <scope>NUCLEOTIDE SEQUENCE</scope>
    <source>
        <strain evidence="5">JCM 17251</strain>
    </source>
</reference>
<dbReference type="InterPro" id="IPR052021">
    <property type="entry name" value="Type-I_RS_S_subunit"/>
</dbReference>
<evidence type="ECO:0000256" key="3">
    <source>
        <dbReference type="ARBA" id="ARBA00023125"/>
    </source>
</evidence>
<gene>
    <name evidence="5" type="ORF">GCM10007971_26410</name>
</gene>
<evidence type="ECO:0000256" key="2">
    <source>
        <dbReference type="ARBA" id="ARBA00022747"/>
    </source>
</evidence>
<dbReference type="CDD" id="cd17263">
    <property type="entry name" value="RMtype1_S_AbaB8300I-TRD1-CR1_like"/>
    <property type="match status" value="1"/>
</dbReference>
<dbReference type="InterPro" id="IPR000055">
    <property type="entry name" value="Restrct_endonuc_typeI_TRD"/>
</dbReference>
<evidence type="ECO:0000256" key="1">
    <source>
        <dbReference type="ARBA" id="ARBA00010923"/>
    </source>
</evidence>
<feature type="domain" description="Type I restriction modification DNA specificity" evidence="4">
    <location>
        <begin position="4"/>
        <end position="170"/>
    </location>
</feature>
<dbReference type="CDD" id="cd17256">
    <property type="entry name" value="RMtype1_S_EcoJA65PI-TRD1-CR1_like"/>
    <property type="match status" value="1"/>
</dbReference>
<dbReference type="AlphaFoldDB" id="A0A917Y0I1"/>
<dbReference type="GO" id="GO:0003677">
    <property type="term" value="F:DNA binding"/>
    <property type="evidence" value="ECO:0007669"/>
    <property type="project" value="UniProtKB-KW"/>
</dbReference>
<dbReference type="GO" id="GO:0009307">
    <property type="term" value="P:DNA restriction-modification system"/>
    <property type="evidence" value="ECO:0007669"/>
    <property type="project" value="UniProtKB-KW"/>
</dbReference>
<dbReference type="PANTHER" id="PTHR30408">
    <property type="entry name" value="TYPE-1 RESTRICTION ENZYME ECOKI SPECIFICITY PROTEIN"/>
    <property type="match status" value="1"/>
</dbReference>
<dbReference type="EMBL" id="BMOS01000020">
    <property type="protein sequence ID" value="GGN61395.1"/>
    <property type="molecule type" value="Genomic_DNA"/>
</dbReference>
<dbReference type="RefSeq" id="WP_188858068.1">
    <property type="nucleotide sequence ID" value="NZ_BMOS01000020.1"/>
</dbReference>
<protein>
    <recommendedName>
        <fullName evidence="4">Type I restriction modification DNA specificity domain-containing protein</fullName>
    </recommendedName>
</protein>
<dbReference type="Gene3D" id="3.90.220.20">
    <property type="entry name" value="DNA methylase specificity domains"/>
    <property type="match status" value="2"/>
</dbReference>
<comment type="caution">
    <text evidence="5">The sequence shown here is derived from an EMBL/GenBank/DDBJ whole genome shotgun (WGS) entry which is preliminary data.</text>
</comment>
<evidence type="ECO:0000313" key="5">
    <source>
        <dbReference type="EMBL" id="GGN61395.1"/>
    </source>
</evidence>
<evidence type="ECO:0000313" key="6">
    <source>
        <dbReference type="Proteomes" id="UP000624041"/>
    </source>
</evidence>